<dbReference type="EMBL" id="CP049055">
    <property type="protein sequence ID" value="QII14052.1"/>
    <property type="molecule type" value="Genomic_DNA"/>
</dbReference>
<dbReference type="AlphaFoldDB" id="Q1PW66"/>
<evidence type="ECO:0000313" key="3">
    <source>
        <dbReference type="Proteomes" id="UP000501926"/>
    </source>
</evidence>
<accession>Q1PW66</accession>
<evidence type="ECO:0000313" key="2">
    <source>
        <dbReference type="EMBL" id="QII14052.1"/>
    </source>
</evidence>
<sequence>MQLKMTLVYRFGKMFTHTLIASAMKALLSLLRNKRLLRRTTLCNDIVWCMHFTETRY</sequence>
<proteinExistence type="predicted"/>
<reference evidence="1" key="1">
    <citation type="journal article" date="2006" name="Nature">
        <title>Deciphering the evolution and metabolism of an anammox bacterium from a community genome.</title>
        <authorList>
            <person name="Strous M."/>
            <person name="Pelletier E."/>
            <person name="Mangenot S."/>
            <person name="Rattei T."/>
            <person name="Lehner A."/>
            <person name="Taylor M.W."/>
            <person name="Horn M."/>
            <person name="Daims H."/>
            <person name="Bartol-Mavel D."/>
            <person name="Wincker P."/>
            <person name="Barbe V."/>
            <person name="Fonknechten N."/>
            <person name="Vallenet D."/>
            <person name="Segurens B."/>
            <person name="Schenowitz-Truong C."/>
            <person name="Medigue C."/>
            <person name="Collingro A."/>
            <person name="Snel B."/>
            <person name="Dutilh B.E."/>
            <person name="OpDenCamp H.J.M."/>
            <person name="vanDerDrift C."/>
            <person name="Cirpus I."/>
            <person name="vanDePas-Schoonen K.T."/>
            <person name="Harhangi H.R."/>
            <person name="vanNiftrik L."/>
            <person name="Schmid M."/>
            <person name="Keltjens J."/>
            <person name="vanDeVossenberg J."/>
            <person name="Kartal B."/>
            <person name="Meier H."/>
            <person name="Frishman D."/>
            <person name="Huynen M.A."/>
            <person name="Mewes H."/>
            <person name="Weissenbach J."/>
            <person name="Jetten M.S.M."/>
            <person name="Wagner M."/>
            <person name="LePaslier D."/>
        </authorList>
    </citation>
    <scope>NUCLEOTIDE SEQUENCE</scope>
</reference>
<gene>
    <name evidence="2" type="ORF">KsCSTR_46740</name>
    <name evidence="1" type="ORF">kustc0716</name>
</gene>
<dbReference type="Proteomes" id="UP000501926">
    <property type="component" value="Chromosome"/>
</dbReference>
<dbReference type="EMBL" id="CT573073">
    <property type="protein sequence ID" value="CAJ71461.1"/>
    <property type="molecule type" value="Genomic_DNA"/>
</dbReference>
<reference evidence="2 3" key="3">
    <citation type="submission" date="2020-02" db="EMBL/GenBank/DDBJ databases">
        <title>Newly sequenced genome of strain CSTR1 showed variability in Candidatus Kuenenia stuttgartiensis genomes.</title>
        <authorList>
            <person name="Ding C."/>
            <person name="Adrian L."/>
        </authorList>
    </citation>
    <scope>NUCLEOTIDE SEQUENCE [LARGE SCALE GENOMIC DNA]</scope>
    <source>
        <strain evidence="2 3">CSTR1</strain>
    </source>
</reference>
<name>Q1PW66_KUEST</name>
<reference evidence="1" key="2">
    <citation type="submission" date="2006-01" db="EMBL/GenBank/DDBJ databases">
        <authorList>
            <person name="Genoscope"/>
        </authorList>
    </citation>
    <scope>NUCLEOTIDE SEQUENCE</scope>
</reference>
<evidence type="ECO:0000313" key="1">
    <source>
        <dbReference type="EMBL" id="CAJ71461.1"/>
    </source>
</evidence>
<protein>
    <submittedName>
        <fullName evidence="1">Uncharacterized protein</fullName>
    </submittedName>
</protein>
<organism evidence="1">
    <name type="scientific">Kuenenia stuttgartiensis</name>
    <dbReference type="NCBI Taxonomy" id="174633"/>
    <lineage>
        <taxon>Bacteria</taxon>
        <taxon>Pseudomonadati</taxon>
        <taxon>Planctomycetota</taxon>
        <taxon>Candidatus Brocadiia</taxon>
        <taxon>Candidatus Brocadiales</taxon>
        <taxon>Candidatus Brocadiaceae</taxon>
        <taxon>Candidatus Kuenenia</taxon>
    </lineage>
</organism>